<feature type="signal peptide" evidence="11">
    <location>
        <begin position="1"/>
        <end position="19"/>
    </location>
</feature>
<feature type="chain" id="PRO_5043089131" description="Metalloendopeptidase" evidence="11">
    <location>
        <begin position="20"/>
        <end position="447"/>
    </location>
</feature>
<evidence type="ECO:0000259" key="12">
    <source>
        <dbReference type="PROSITE" id="PS50060"/>
    </source>
</evidence>
<feature type="domain" description="MAM" evidence="12">
    <location>
        <begin position="266"/>
        <end position="393"/>
    </location>
</feature>
<feature type="binding site" evidence="10">
    <location>
        <position position="164"/>
    </location>
    <ligand>
        <name>Zn(2+)</name>
        <dbReference type="ChEBI" id="CHEBI:29105"/>
        <note>catalytic</note>
    </ligand>
</feature>
<keyword evidence="6 10" id="KW-0482">Metalloprotease</keyword>
<dbReference type="GO" id="GO:0016020">
    <property type="term" value="C:membrane"/>
    <property type="evidence" value="ECO:0007669"/>
    <property type="project" value="InterPro"/>
</dbReference>
<keyword evidence="5 10" id="KW-0862">Zinc</keyword>
<evidence type="ECO:0000256" key="8">
    <source>
        <dbReference type="ARBA" id="ARBA00023157"/>
    </source>
</evidence>
<keyword evidence="3 11" id="KW-0732">Signal</keyword>
<dbReference type="GO" id="GO:0004222">
    <property type="term" value="F:metalloendopeptidase activity"/>
    <property type="evidence" value="ECO:0007669"/>
    <property type="project" value="UniProtKB-UniRule"/>
</dbReference>
<dbReference type="InterPro" id="IPR024079">
    <property type="entry name" value="MetalloPept_cat_dom_sf"/>
</dbReference>
<keyword evidence="4 10" id="KW-0378">Hydrolase</keyword>
<dbReference type="FunFam" id="3.40.390.10:FF:000015">
    <property type="entry name" value="Meprin A subunit"/>
    <property type="match status" value="1"/>
</dbReference>
<keyword evidence="1 10" id="KW-0645">Protease</keyword>
<evidence type="ECO:0000313" key="15">
    <source>
        <dbReference type="Proteomes" id="UP001066276"/>
    </source>
</evidence>
<dbReference type="PANTHER" id="PTHR10127">
    <property type="entry name" value="DISCOIDIN, CUB, EGF, LAMININ , AND ZINC METALLOPROTEASE DOMAIN CONTAINING"/>
    <property type="match status" value="1"/>
</dbReference>
<dbReference type="Pfam" id="PF00629">
    <property type="entry name" value="MAM"/>
    <property type="match status" value="1"/>
</dbReference>
<dbReference type="InterPro" id="IPR006026">
    <property type="entry name" value="Peptidase_Metallo"/>
</dbReference>
<dbReference type="SUPFAM" id="SSF49899">
    <property type="entry name" value="Concanavalin A-like lectins/glucanases"/>
    <property type="match status" value="1"/>
</dbReference>
<comment type="caution">
    <text evidence="10">Lacks conserved residue(s) required for the propagation of feature annotation.</text>
</comment>
<keyword evidence="15" id="KW-1185">Reference proteome</keyword>
<feature type="binding site" evidence="10">
    <location>
        <position position="158"/>
    </location>
    <ligand>
        <name>Zn(2+)</name>
        <dbReference type="ChEBI" id="CHEBI:29105"/>
        <note>catalytic</note>
    </ligand>
</feature>
<comment type="cofactor">
    <cofactor evidence="10 11">
        <name>Zn(2+)</name>
        <dbReference type="ChEBI" id="CHEBI:29105"/>
    </cofactor>
    <text evidence="10 11">Binds 1 zinc ion per subunit.</text>
</comment>
<keyword evidence="2 10" id="KW-0479">Metal-binding</keyword>
<dbReference type="AlphaFoldDB" id="A0AAV7R8V3"/>
<keyword evidence="7" id="KW-0865">Zymogen</keyword>
<proteinExistence type="predicted"/>
<organism evidence="14 15">
    <name type="scientific">Pleurodeles waltl</name>
    <name type="common">Iberian ribbed newt</name>
    <dbReference type="NCBI Taxonomy" id="8319"/>
    <lineage>
        <taxon>Eukaryota</taxon>
        <taxon>Metazoa</taxon>
        <taxon>Chordata</taxon>
        <taxon>Craniata</taxon>
        <taxon>Vertebrata</taxon>
        <taxon>Euteleostomi</taxon>
        <taxon>Amphibia</taxon>
        <taxon>Batrachia</taxon>
        <taxon>Caudata</taxon>
        <taxon>Salamandroidea</taxon>
        <taxon>Salamandridae</taxon>
        <taxon>Pleurodelinae</taxon>
        <taxon>Pleurodeles</taxon>
    </lineage>
</organism>
<dbReference type="SMART" id="SM00235">
    <property type="entry name" value="ZnMc"/>
    <property type="match status" value="1"/>
</dbReference>
<evidence type="ECO:0000256" key="5">
    <source>
        <dbReference type="ARBA" id="ARBA00022833"/>
    </source>
</evidence>
<dbReference type="InterPro" id="IPR000998">
    <property type="entry name" value="MAM_dom"/>
</dbReference>
<dbReference type="PRINTS" id="PR00480">
    <property type="entry name" value="ASTACIN"/>
</dbReference>
<dbReference type="PANTHER" id="PTHR10127:SF824">
    <property type="entry name" value="MEPRIN A SUBUNIT ALPHA"/>
    <property type="match status" value="1"/>
</dbReference>
<dbReference type="Gene3D" id="3.40.390.10">
    <property type="entry name" value="Collagenase (Catalytic Domain)"/>
    <property type="match status" value="1"/>
</dbReference>
<dbReference type="EC" id="3.4.24.-" evidence="11"/>
<dbReference type="GO" id="GO:0008270">
    <property type="term" value="F:zinc ion binding"/>
    <property type="evidence" value="ECO:0007669"/>
    <property type="project" value="UniProtKB-UniRule"/>
</dbReference>
<dbReference type="Gene3D" id="2.60.120.200">
    <property type="match status" value="1"/>
</dbReference>
<gene>
    <name evidence="14" type="ORF">NDU88_002004</name>
</gene>
<protein>
    <recommendedName>
        <fullName evidence="11">Metalloendopeptidase</fullName>
        <ecNumber evidence="11">3.4.24.-</ecNumber>
    </recommendedName>
</protein>
<evidence type="ECO:0000256" key="7">
    <source>
        <dbReference type="ARBA" id="ARBA00023145"/>
    </source>
</evidence>
<dbReference type="Pfam" id="PF01400">
    <property type="entry name" value="Astacin"/>
    <property type="match status" value="1"/>
</dbReference>
<dbReference type="Proteomes" id="UP001066276">
    <property type="component" value="Chromosome 5"/>
</dbReference>
<evidence type="ECO:0000256" key="2">
    <source>
        <dbReference type="ARBA" id="ARBA00022723"/>
    </source>
</evidence>
<feature type="domain" description="Peptidase M12A" evidence="13">
    <location>
        <begin position="65"/>
        <end position="259"/>
    </location>
</feature>
<sequence length="447" mass="51497">MNFFLLFCVFALDLTSTAAFTVRRSSLDTVYDVGGGQPMRDIPDINAGSGKRLFEGDIVLPRERNAVTDRSKRWKFPIPYILADNLDLNSKGVIVQAFEMFRLKSCVDFKPHEGEQTYIKFEKLDGCWSYVGDLQKGQSLSIGERCDYKSIVEHELLHALGFYHEHSRTDRDDYVKIWWDEIIEGYAYAFDKYDDDFISDLNTPYDYDSVMHYGPLSFNKNYNVATITTKIPAFNDIIGQRLDLSKIDLERLNRMYNCTSTLAMLDQCSFEFSNICGMVRMVQDGAEWTHTISKPGEEDHTLVGGCRDGGYYMYLDTKSGKQGQSGLLESRILYPQRSKKCLQFFYKMNGSPQDQIIVWIRKDDGTGNVRRLLKLKSINGQNNTLFWDKPSITGTFDTSCNCFRGPDIGWVTFVSHNEIQRKNFLKNDDFFLFADFEDLTPLIKTEV</sequence>
<evidence type="ECO:0000259" key="13">
    <source>
        <dbReference type="PROSITE" id="PS51864"/>
    </source>
</evidence>
<comment type="caution">
    <text evidence="14">The sequence shown here is derived from an EMBL/GenBank/DDBJ whole genome shotgun (WGS) entry which is preliminary data.</text>
</comment>
<evidence type="ECO:0000256" key="6">
    <source>
        <dbReference type="ARBA" id="ARBA00023049"/>
    </source>
</evidence>
<name>A0AAV7R8V3_PLEWA</name>
<evidence type="ECO:0000256" key="3">
    <source>
        <dbReference type="ARBA" id="ARBA00022729"/>
    </source>
</evidence>
<dbReference type="GO" id="GO:0006508">
    <property type="term" value="P:proteolysis"/>
    <property type="evidence" value="ECO:0007669"/>
    <property type="project" value="UniProtKB-KW"/>
</dbReference>
<dbReference type="PROSITE" id="PS50060">
    <property type="entry name" value="MAM_2"/>
    <property type="match status" value="1"/>
</dbReference>
<dbReference type="SMART" id="SM00137">
    <property type="entry name" value="MAM"/>
    <property type="match status" value="1"/>
</dbReference>
<dbReference type="PROSITE" id="PS51864">
    <property type="entry name" value="ASTACIN"/>
    <property type="match status" value="1"/>
</dbReference>
<dbReference type="SUPFAM" id="SSF55486">
    <property type="entry name" value="Metalloproteases ('zincins'), catalytic domain"/>
    <property type="match status" value="1"/>
</dbReference>
<evidence type="ECO:0000256" key="11">
    <source>
        <dbReference type="RuleBase" id="RU361183"/>
    </source>
</evidence>
<reference evidence="14" key="1">
    <citation type="journal article" date="2022" name="bioRxiv">
        <title>Sequencing and chromosome-scale assembly of the giantPleurodeles waltlgenome.</title>
        <authorList>
            <person name="Brown T."/>
            <person name="Elewa A."/>
            <person name="Iarovenko S."/>
            <person name="Subramanian E."/>
            <person name="Araus A.J."/>
            <person name="Petzold A."/>
            <person name="Susuki M."/>
            <person name="Suzuki K.-i.T."/>
            <person name="Hayashi T."/>
            <person name="Toyoda A."/>
            <person name="Oliveira C."/>
            <person name="Osipova E."/>
            <person name="Leigh N.D."/>
            <person name="Simon A."/>
            <person name="Yun M.H."/>
        </authorList>
    </citation>
    <scope>NUCLEOTIDE SEQUENCE</scope>
    <source>
        <strain evidence="14">20211129_DDA</strain>
        <tissue evidence="14">Liver</tissue>
    </source>
</reference>
<keyword evidence="8" id="KW-1015">Disulfide bond</keyword>
<evidence type="ECO:0000256" key="9">
    <source>
        <dbReference type="ARBA" id="ARBA00023180"/>
    </source>
</evidence>
<evidence type="ECO:0000256" key="4">
    <source>
        <dbReference type="ARBA" id="ARBA00022801"/>
    </source>
</evidence>
<evidence type="ECO:0000256" key="1">
    <source>
        <dbReference type="ARBA" id="ARBA00022670"/>
    </source>
</evidence>
<dbReference type="EMBL" id="JANPWB010000009">
    <property type="protein sequence ID" value="KAJ1149187.1"/>
    <property type="molecule type" value="Genomic_DNA"/>
</dbReference>
<accession>A0AAV7R8V3</accession>
<feature type="binding site" evidence="10">
    <location>
        <position position="154"/>
    </location>
    <ligand>
        <name>Zn(2+)</name>
        <dbReference type="ChEBI" id="CHEBI:29105"/>
        <note>catalytic</note>
    </ligand>
</feature>
<dbReference type="CDD" id="cd06263">
    <property type="entry name" value="MAM"/>
    <property type="match status" value="1"/>
</dbReference>
<evidence type="ECO:0000313" key="14">
    <source>
        <dbReference type="EMBL" id="KAJ1149187.1"/>
    </source>
</evidence>
<evidence type="ECO:0000256" key="10">
    <source>
        <dbReference type="PROSITE-ProRule" id="PRU01211"/>
    </source>
</evidence>
<dbReference type="SUPFAM" id="SSF49599">
    <property type="entry name" value="TRAF domain-like"/>
    <property type="match status" value="1"/>
</dbReference>
<keyword evidence="9" id="KW-0325">Glycoprotein</keyword>
<feature type="active site" evidence="10">
    <location>
        <position position="155"/>
    </location>
</feature>
<dbReference type="InterPro" id="IPR001506">
    <property type="entry name" value="Peptidase_M12A"/>
</dbReference>
<dbReference type="PROSITE" id="PS00740">
    <property type="entry name" value="MAM_1"/>
    <property type="match status" value="1"/>
</dbReference>
<dbReference type="InterPro" id="IPR013320">
    <property type="entry name" value="ConA-like_dom_sf"/>
</dbReference>